<feature type="domain" description="Aminotransferase-like plant mobile" evidence="1">
    <location>
        <begin position="95"/>
        <end position="197"/>
    </location>
</feature>
<dbReference type="OrthoDB" id="1846117at2759"/>
<keyword evidence="2" id="KW-1185">Reference proteome</keyword>
<gene>
    <name evidence="3" type="primary">LOC101513220</name>
</gene>
<dbReference type="InterPro" id="IPR019557">
    <property type="entry name" value="AminoTfrase-like_pln_mobile"/>
</dbReference>
<dbReference type="GO" id="GO:0010073">
    <property type="term" value="P:meristem maintenance"/>
    <property type="evidence" value="ECO:0007669"/>
    <property type="project" value="InterPro"/>
</dbReference>
<dbReference type="PANTHER" id="PTHR46033">
    <property type="entry name" value="PROTEIN MAIN-LIKE 2"/>
    <property type="match status" value="1"/>
</dbReference>
<organism evidence="2 3">
    <name type="scientific">Cicer arietinum</name>
    <name type="common">Chickpea</name>
    <name type="synonym">Garbanzo</name>
    <dbReference type="NCBI Taxonomy" id="3827"/>
    <lineage>
        <taxon>Eukaryota</taxon>
        <taxon>Viridiplantae</taxon>
        <taxon>Streptophyta</taxon>
        <taxon>Embryophyta</taxon>
        <taxon>Tracheophyta</taxon>
        <taxon>Spermatophyta</taxon>
        <taxon>Magnoliopsida</taxon>
        <taxon>eudicotyledons</taxon>
        <taxon>Gunneridae</taxon>
        <taxon>Pentapetalae</taxon>
        <taxon>rosids</taxon>
        <taxon>fabids</taxon>
        <taxon>Fabales</taxon>
        <taxon>Fabaceae</taxon>
        <taxon>Papilionoideae</taxon>
        <taxon>50 kb inversion clade</taxon>
        <taxon>NPAAA clade</taxon>
        <taxon>Hologalegina</taxon>
        <taxon>IRL clade</taxon>
        <taxon>Cicereae</taxon>
        <taxon>Cicer</taxon>
    </lineage>
</organism>
<dbReference type="Pfam" id="PF10536">
    <property type="entry name" value="PMD"/>
    <property type="match status" value="1"/>
</dbReference>
<protein>
    <submittedName>
        <fullName evidence="3">Protein MAIN-LIKE 1-like</fullName>
    </submittedName>
</protein>
<dbReference type="InterPro" id="IPR044824">
    <property type="entry name" value="MAIN-like"/>
</dbReference>
<dbReference type="PaxDb" id="3827-XP_004489147.1"/>
<dbReference type="Proteomes" id="UP000087171">
    <property type="component" value="Chromosome Ca2"/>
</dbReference>
<proteinExistence type="predicted"/>
<dbReference type="RefSeq" id="XP_004489147.1">
    <property type="nucleotide sequence ID" value="XM_004489090.1"/>
</dbReference>
<evidence type="ECO:0000259" key="1">
    <source>
        <dbReference type="Pfam" id="PF10536"/>
    </source>
</evidence>
<name>A0A1S2XJG4_CICAR</name>
<evidence type="ECO:0000313" key="3">
    <source>
        <dbReference type="RefSeq" id="XP_004489147.1"/>
    </source>
</evidence>
<dbReference type="PANTHER" id="PTHR46033:SF1">
    <property type="entry name" value="PROTEIN MAIN-LIKE 2"/>
    <property type="match status" value="1"/>
</dbReference>
<sequence length="307" mass="35455">MVHTMFTDIEGCVIINKGTSNEEGRRVRPTASAQDDGYPGGPVDKYVLRKFDDHVATRLWDGEDRGELRVFSNNKKLKETVIEHEQVEQLVKSYGLYSLLKCSYKMIDKWIIYVFIERWHRDTNNFHLPIGEITITLDDVSSLMHIPITGAFFSINVFNMDDGAIILTELLGVTVVAAYAECNVTRTTTVRFSWLLEVYHQPCHELHWQMAARTFFLGYAWDAAALAYLYDNLCEQFLDCCRLSPNYVDDYSRALRWKPKRDKGLIIPFRKALDEIDFDQIGILSIRSCPKHSWLTVRDNGSGDHTR</sequence>
<accession>A0A1S2XJG4</accession>
<evidence type="ECO:0000313" key="2">
    <source>
        <dbReference type="Proteomes" id="UP000087171"/>
    </source>
</evidence>
<dbReference type="AlphaFoldDB" id="A0A1S2XJG4"/>
<reference evidence="2" key="1">
    <citation type="journal article" date="2013" name="Nat. Biotechnol.">
        <title>Draft genome sequence of chickpea (Cicer arietinum) provides a resource for trait improvement.</title>
        <authorList>
            <person name="Varshney R.K."/>
            <person name="Song C."/>
            <person name="Saxena R.K."/>
            <person name="Azam S."/>
            <person name="Yu S."/>
            <person name="Sharpe A.G."/>
            <person name="Cannon S."/>
            <person name="Baek J."/>
            <person name="Rosen B.D."/>
            <person name="Tar'an B."/>
            <person name="Millan T."/>
            <person name="Zhang X."/>
            <person name="Ramsay L.D."/>
            <person name="Iwata A."/>
            <person name="Wang Y."/>
            <person name="Nelson W."/>
            <person name="Farmer A.D."/>
            <person name="Gaur P.M."/>
            <person name="Soderlund C."/>
            <person name="Penmetsa R.V."/>
            <person name="Xu C."/>
            <person name="Bharti A.K."/>
            <person name="He W."/>
            <person name="Winter P."/>
            <person name="Zhao S."/>
            <person name="Hane J.K."/>
            <person name="Carrasquilla-Garcia N."/>
            <person name="Condie J.A."/>
            <person name="Upadhyaya H.D."/>
            <person name="Luo M.C."/>
            <person name="Thudi M."/>
            <person name="Gowda C.L."/>
            <person name="Singh N.P."/>
            <person name="Lichtenzveig J."/>
            <person name="Gali K.K."/>
            <person name="Rubio J."/>
            <person name="Nadarajan N."/>
            <person name="Dolezel J."/>
            <person name="Bansal K.C."/>
            <person name="Xu X."/>
            <person name="Edwards D."/>
            <person name="Zhang G."/>
            <person name="Kahl G."/>
            <person name="Gil J."/>
            <person name="Singh K.B."/>
            <person name="Datta S.K."/>
            <person name="Jackson S.A."/>
            <person name="Wang J."/>
            <person name="Cook D.R."/>
        </authorList>
    </citation>
    <scope>NUCLEOTIDE SEQUENCE [LARGE SCALE GENOMIC DNA]</scope>
    <source>
        <strain evidence="2">cv. CDC Frontier</strain>
    </source>
</reference>
<reference evidence="3" key="2">
    <citation type="submission" date="2025-08" db="UniProtKB">
        <authorList>
            <consortium name="RefSeq"/>
        </authorList>
    </citation>
    <scope>IDENTIFICATION</scope>
    <source>
        <tissue evidence="3">Etiolated seedlings</tissue>
    </source>
</reference>